<dbReference type="InterPro" id="IPR024079">
    <property type="entry name" value="MetalloPept_cat_dom_sf"/>
</dbReference>
<keyword evidence="3" id="KW-0479">Metal-binding</keyword>
<dbReference type="GO" id="GO:0006508">
    <property type="term" value="P:proteolysis"/>
    <property type="evidence" value="ECO:0007669"/>
    <property type="project" value="UniProtKB-KW"/>
</dbReference>
<accession>A0A4P8L4R4</accession>
<reference evidence="7 8" key="1">
    <citation type="submission" date="2019-05" db="EMBL/GenBank/DDBJ databases">
        <title>The Complete Genome Sequence of the n-alkane-degrading Desulfoglaeba alkanexedens ALDC reveals multiple alkylsuccinate synthase gene clusters.</title>
        <authorList>
            <person name="Callaghan A.V."/>
            <person name="Davidova I.A."/>
            <person name="Duncan K.E."/>
            <person name="Morris B."/>
            <person name="McInerney M.J."/>
        </authorList>
    </citation>
    <scope>NUCLEOTIDE SEQUENCE [LARGE SCALE GENOMIC DNA]</scope>
    <source>
        <strain evidence="7 8">ALDC</strain>
    </source>
</reference>
<evidence type="ECO:0000313" key="7">
    <source>
        <dbReference type="EMBL" id="QCQ22035.1"/>
    </source>
</evidence>
<keyword evidence="6" id="KW-0482">Metalloprotease</keyword>
<keyword evidence="4" id="KW-0378">Hydrolase</keyword>
<dbReference type="SUPFAM" id="SSF55486">
    <property type="entry name" value="Metalloproteases ('zincins'), catalytic domain"/>
    <property type="match status" value="1"/>
</dbReference>
<dbReference type="PANTHER" id="PTHR15910:SF1">
    <property type="entry name" value="ARCHAEMETZINCIN-2"/>
    <property type="match status" value="1"/>
</dbReference>
<name>A0A4P8L4R4_9BACT</name>
<evidence type="ECO:0000256" key="1">
    <source>
        <dbReference type="ARBA" id="ARBA00001947"/>
    </source>
</evidence>
<evidence type="ECO:0000313" key="8">
    <source>
        <dbReference type="Proteomes" id="UP000298602"/>
    </source>
</evidence>
<dbReference type="GO" id="GO:0008270">
    <property type="term" value="F:zinc ion binding"/>
    <property type="evidence" value="ECO:0007669"/>
    <property type="project" value="InterPro"/>
</dbReference>
<dbReference type="InterPro" id="IPR012091">
    <property type="entry name" value="Pept_M54_archaemetzncn_arc/bac"/>
</dbReference>
<dbReference type="Pfam" id="PF07998">
    <property type="entry name" value="Peptidase_M54"/>
    <property type="match status" value="1"/>
</dbReference>
<dbReference type="PANTHER" id="PTHR15910">
    <property type="entry name" value="ARCHAEMETZINCIN"/>
    <property type="match status" value="1"/>
</dbReference>
<evidence type="ECO:0000256" key="5">
    <source>
        <dbReference type="ARBA" id="ARBA00022833"/>
    </source>
</evidence>
<sequence length="194" mass="21919">MEDRREEPVFLEPVVSVCPLGDATAVDVRVVAANVQAVFDLGVDILERSPLPEEAFLADRRQYDAAAVLRHLDAMVRPPFRKILGVTTVDLCIPVFTHVFGEAHLGGRAAVVSSFRLRTNENGFKASIETYTHRLIKVALHELAHTRNLVHCDNPRCLMHFSPKVNHLDRLPILFCERCRYLLTQDWRRPAGMG</sequence>
<dbReference type="Gene3D" id="3.40.390.10">
    <property type="entry name" value="Collagenase (Catalytic Domain)"/>
    <property type="match status" value="1"/>
</dbReference>
<dbReference type="AlphaFoldDB" id="A0A4P8L4R4"/>
<evidence type="ECO:0000256" key="4">
    <source>
        <dbReference type="ARBA" id="ARBA00022801"/>
    </source>
</evidence>
<evidence type="ECO:0000256" key="2">
    <source>
        <dbReference type="ARBA" id="ARBA00022670"/>
    </source>
</evidence>
<dbReference type="GO" id="GO:0008237">
    <property type="term" value="F:metallopeptidase activity"/>
    <property type="evidence" value="ECO:0007669"/>
    <property type="project" value="UniProtKB-KW"/>
</dbReference>
<proteinExistence type="predicted"/>
<keyword evidence="8" id="KW-1185">Reference proteome</keyword>
<dbReference type="KEGG" id="dax:FDQ92_07530"/>
<keyword evidence="2" id="KW-0645">Protease</keyword>
<dbReference type="EMBL" id="CP040098">
    <property type="protein sequence ID" value="QCQ22035.1"/>
    <property type="molecule type" value="Genomic_DNA"/>
</dbReference>
<evidence type="ECO:0000256" key="6">
    <source>
        <dbReference type="ARBA" id="ARBA00023049"/>
    </source>
</evidence>
<gene>
    <name evidence="7" type="ORF">FDQ92_07530</name>
</gene>
<dbReference type="RefSeq" id="WP_137424004.1">
    <property type="nucleotide sequence ID" value="NZ_CP040098.1"/>
</dbReference>
<dbReference type="PIRSF" id="PIRSF005785">
    <property type="entry name" value="Zn-prot_arch"/>
    <property type="match status" value="1"/>
</dbReference>
<comment type="cofactor">
    <cofactor evidence="1">
        <name>Zn(2+)</name>
        <dbReference type="ChEBI" id="CHEBI:29105"/>
    </cofactor>
</comment>
<organism evidence="7 8">
    <name type="scientific">Desulfoglaeba alkanexedens ALDC</name>
    <dbReference type="NCBI Taxonomy" id="980445"/>
    <lineage>
        <taxon>Bacteria</taxon>
        <taxon>Pseudomonadati</taxon>
        <taxon>Thermodesulfobacteriota</taxon>
        <taxon>Syntrophobacteria</taxon>
        <taxon>Syntrophobacterales</taxon>
        <taxon>Syntrophobacteraceae</taxon>
        <taxon>Desulfoglaeba</taxon>
    </lineage>
</organism>
<dbReference type="Proteomes" id="UP000298602">
    <property type="component" value="Chromosome"/>
</dbReference>
<dbReference type="InterPro" id="IPR012962">
    <property type="entry name" value="Pept_M54_archaemetzincn"/>
</dbReference>
<dbReference type="OrthoDB" id="269208at2"/>
<keyword evidence="5" id="KW-0862">Zinc</keyword>
<protein>
    <submittedName>
        <fullName evidence="7">Zinc metallopeptidase</fullName>
    </submittedName>
</protein>
<dbReference type="CDD" id="cd11375">
    <property type="entry name" value="Peptidase_M54"/>
    <property type="match status" value="1"/>
</dbReference>
<reference evidence="7 8" key="2">
    <citation type="submission" date="2019-05" db="EMBL/GenBank/DDBJ databases">
        <authorList>
            <person name="Suflita J.M."/>
            <person name="Marks C.R."/>
        </authorList>
    </citation>
    <scope>NUCLEOTIDE SEQUENCE [LARGE SCALE GENOMIC DNA]</scope>
    <source>
        <strain evidence="7 8">ALDC</strain>
    </source>
</reference>
<evidence type="ECO:0000256" key="3">
    <source>
        <dbReference type="ARBA" id="ARBA00022723"/>
    </source>
</evidence>